<keyword evidence="1" id="KW-1133">Transmembrane helix</keyword>
<reference evidence="2" key="1">
    <citation type="submission" date="2020-08" db="EMBL/GenBank/DDBJ databases">
        <title>Spodoptera exigua strain:BAW_Kor-Di-RS1 Genome sequencing and assembly.</title>
        <authorList>
            <person name="Kim J."/>
            <person name="Nam H.Y."/>
            <person name="Kwon M."/>
            <person name="Choi J.H."/>
            <person name="Cho S.R."/>
            <person name="Kim G.-H."/>
        </authorList>
    </citation>
    <scope>NUCLEOTIDE SEQUENCE</scope>
    <source>
        <strain evidence="2">BAW_Kor-Di-RS1</strain>
        <tissue evidence="2">Whole-body</tissue>
    </source>
</reference>
<dbReference type="AlphaFoldDB" id="A0A835G987"/>
<evidence type="ECO:0000313" key="2">
    <source>
        <dbReference type="EMBL" id="KAF9410602.1"/>
    </source>
</evidence>
<proteinExistence type="predicted"/>
<evidence type="ECO:0000313" key="3">
    <source>
        <dbReference type="Proteomes" id="UP000648187"/>
    </source>
</evidence>
<dbReference type="EMBL" id="JACKWZ010000256">
    <property type="protein sequence ID" value="KAF9410602.1"/>
    <property type="molecule type" value="Genomic_DNA"/>
</dbReference>
<feature type="non-terminal residue" evidence="2">
    <location>
        <position position="1"/>
    </location>
</feature>
<sequence length="90" mass="10479">KHFDLQFHVNVYAVVISLWVLKNVFYVMIFGISCEQFYISIRNVKSSCYENLKHHQNIVDAELASGYISLEVKNFTEKRYETLQNGKGDG</sequence>
<gene>
    <name evidence="2" type="ORF">HW555_010369</name>
</gene>
<feature type="transmembrane region" description="Helical" evidence="1">
    <location>
        <begin position="12"/>
        <end position="32"/>
    </location>
</feature>
<protein>
    <submittedName>
        <fullName evidence="2">Uncharacterized protein</fullName>
    </submittedName>
</protein>
<keyword evidence="1" id="KW-0472">Membrane</keyword>
<evidence type="ECO:0000256" key="1">
    <source>
        <dbReference type="SAM" id="Phobius"/>
    </source>
</evidence>
<name>A0A835G987_SPOEX</name>
<accession>A0A835G987</accession>
<comment type="caution">
    <text evidence="2">The sequence shown here is derived from an EMBL/GenBank/DDBJ whole genome shotgun (WGS) entry which is preliminary data.</text>
</comment>
<organism evidence="2 3">
    <name type="scientific">Spodoptera exigua</name>
    <name type="common">Beet armyworm</name>
    <name type="synonym">Noctua fulgens</name>
    <dbReference type="NCBI Taxonomy" id="7107"/>
    <lineage>
        <taxon>Eukaryota</taxon>
        <taxon>Metazoa</taxon>
        <taxon>Ecdysozoa</taxon>
        <taxon>Arthropoda</taxon>
        <taxon>Hexapoda</taxon>
        <taxon>Insecta</taxon>
        <taxon>Pterygota</taxon>
        <taxon>Neoptera</taxon>
        <taxon>Endopterygota</taxon>
        <taxon>Lepidoptera</taxon>
        <taxon>Glossata</taxon>
        <taxon>Ditrysia</taxon>
        <taxon>Noctuoidea</taxon>
        <taxon>Noctuidae</taxon>
        <taxon>Amphipyrinae</taxon>
        <taxon>Spodoptera</taxon>
    </lineage>
</organism>
<keyword evidence="1" id="KW-0812">Transmembrane</keyword>
<dbReference type="Proteomes" id="UP000648187">
    <property type="component" value="Unassembled WGS sequence"/>
</dbReference>
<keyword evidence="3" id="KW-1185">Reference proteome</keyword>